<organism evidence="6 7">
    <name type="scientific">Radiobacillus deserti</name>
    <dbReference type="NCBI Taxonomy" id="2594883"/>
    <lineage>
        <taxon>Bacteria</taxon>
        <taxon>Bacillati</taxon>
        <taxon>Bacillota</taxon>
        <taxon>Bacilli</taxon>
        <taxon>Bacillales</taxon>
        <taxon>Bacillaceae</taxon>
        <taxon>Radiobacillus</taxon>
    </lineage>
</organism>
<dbReference type="Proteomes" id="UP000315215">
    <property type="component" value="Chromosome"/>
</dbReference>
<dbReference type="PANTHER" id="PTHR12302:SF3">
    <property type="entry name" value="SERINE_THREONINE-PROTEIN KINASE 31"/>
    <property type="match status" value="1"/>
</dbReference>
<proteinExistence type="predicted"/>
<dbReference type="RefSeq" id="WP_143893089.1">
    <property type="nucleotide sequence ID" value="NZ_CP041666.1"/>
</dbReference>
<feature type="domain" description="TNase-like" evidence="5">
    <location>
        <begin position="18"/>
        <end position="96"/>
    </location>
</feature>
<keyword evidence="1" id="KW-0540">Nuclease</keyword>
<dbReference type="PROSITE" id="PS50830">
    <property type="entry name" value="TNASE_3"/>
    <property type="match status" value="1"/>
</dbReference>
<keyword evidence="3" id="KW-0378">Hydrolase</keyword>
<dbReference type="Gene3D" id="2.40.50.90">
    <property type="match status" value="1"/>
</dbReference>
<evidence type="ECO:0000256" key="1">
    <source>
        <dbReference type="ARBA" id="ARBA00022722"/>
    </source>
</evidence>
<evidence type="ECO:0000256" key="3">
    <source>
        <dbReference type="ARBA" id="ARBA00022801"/>
    </source>
</evidence>
<reference evidence="6 7" key="1">
    <citation type="submission" date="2019-07" db="EMBL/GenBank/DDBJ databases">
        <authorList>
            <person name="Li J."/>
        </authorList>
    </citation>
    <scope>NUCLEOTIDE SEQUENCE [LARGE SCALE GENOMIC DNA]</scope>
    <source>
        <strain evidence="6 7">TKL69</strain>
    </source>
</reference>
<keyword evidence="7" id="KW-1185">Reference proteome</keyword>
<feature type="compositionally biased region" description="Basic and acidic residues" evidence="4">
    <location>
        <begin position="115"/>
        <end position="128"/>
    </location>
</feature>
<dbReference type="InterPro" id="IPR035437">
    <property type="entry name" value="SNase_OB-fold_sf"/>
</dbReference>
<protein>
    <recommendedName>
        <fullName evidence="5">TNase-like domain-containing protein</fullName>
    </recommendedName>
</protein>
<dbReference type="AlphaFoldDB" id="A0A516KEY3"/>
<dbReference type="KEGG" id="aqt:FN924_07220"/>
<dbReference type="InterPro" id="IPR016071">
    <property type="entry name" value="Staphylococal_nuclease_OB-fold"/>
</dbReference>
<dbReference type="Pfam" id="PF00565">
    <property type="entry name" value="SNase"/>
    <property type="match status" value="1"/>
</dbReference>
<feature type="region of interest" description="Disordered" evidence="4">
    <location>
        <begin position="104"/>
        <end position="128"/>
    </location>
</feature>
<dbReference type="SUPFAM" id="SSF50199">
    <property type="entry name" value="Staphylococcal nuclease"/>
    <property type="match status" value="1"/>
</dbReference>
<keyword evidence="2" id="KW-0255">Endonuclease</keyword>
<dbReference type="GO" id="GO:0004519">
    <property type="term" value="F:endonuclease activity"/>
    <property type="evidence" value="ECO:0007669"/>
    <property type="project" value="UniProtKB-KW"/>
</dbReference>
<accession>A0A516KEY3</accession>
<gene>
    <name evidence="6" type="ORF">FN924_07220</name>
</gene>
<dbReference type="GO" id="GO:0016787">
    <property type="term" value="F:hydrolase activity"/>
    <property type="evidence" value="ECO:0007669"/>
    <property type="project" value="UniProtKB-KW"/>
</dbReference>
<feature type="compositionally biased region" description="Polar residues" evidence="4">
    <location>
        <begin position="104"/>
        <end position="114"/>
    </location>
</feature>
<evidence type="ECO:0000313" key="7">
    <source>
        <dbReference type="Proteomes" id="UP000315215"/>
    </source>
</evidence>
<name>A0A516KEY3_9BACI</name>
<dbReference type="EMBL" id="CP041666">
    <property type="protein sequence ID" value="QDP39972.1"/>
    <property type="molecule type" value="Genomic_DNA"/>
</dbReference>
<sequence>MKKDCYFQLSYLYSNLDTKQLLEGKTVQIEFDGPLRDYYDRLLAYIWVDNQLFNEMLLREGLARYAYEFDPPYRYSDRLLDAEQGAKDEQKAIWSIDGYVSKNGFQTSVSPSNQKETDNDWKTSKHNN</sequence>
<evidence type="ECO:0000313" key="6">
    <source>
        <dbReference type="EMBL" id="QDP39972.1"/>
    </source>
</evidence>
<evidence type="ECO:0000256" key="2">
    <source>
        <dbReference type="ARBA" id="ARBA00022759"/>
    </source>
</evidence>
<dbReference type="SMART" id="SM00318">
    <property type="entry name" value="SNc"/>
    <property type="match status" value="1"/>
</dbReference>
<dbReference type="OrthoDB" id="4376109at2"/>
<dbReference type="PANTHER" id="PTHR12302">
    <property type="entry name" value="EBNA2 BINDING PROTEIN P100"/>
    <property type="match status" value="1"/>
</dbReference>
<evidence type="ECO:0000259" key="5">
    <source>
        <dbReference type="PROSITE" id="PS50830"/>
    </source>
</evidence>
<evidence type="ECO:0000256" key="4">
    <source>
        <dbReference type="SAM" id="MobiDB-lite"/>
    </source>
</evidence>